<name>A0A1J5UCX9_9GAMM</name>
<proteinExistence type="predicted"/>
<evidence type="ECO:0000313" key="3">
    <source>
        <dbReference type="Proteomes" id="UP000182798"/>
    </source>
</evidence>
<dbReference type="RefSeq" id="WP_071565295.1">
    <property type="nucleotide sequence ID" value="NZ_MIQH01001138.1"/>
</dbReference>
<dbReference type="AlphaFoldDB" id="A0A1J5UCX9"/>
<dbReference type="Proteomes" id="UP000182798">
    <property type="component" value="Unassembled WGS sequence"/>
</dbReference>
<sequence length="115" mass="13400">MNNQASTFHPLGNFSSDTQQSSRWVKLGLSFIKQDFKKFKIRQKLIFFNYLYLCKDQFKALRKQNLCNNITSLELVSNMLAEVLITEISKKRKPRGLSENKQVAKEGGILQNKRE</sequence>
<accession>A0A1J5UCX9</accession>
<reference evidence="3" key="1">
    <citation type="submission" date="2016-09" db="EMBL/GenBank/DDBJ databases">
        <title>Genome Sequence of Bathymodiolus thermophilus sulfur-oxidizing gill endosymbiont.</title>
        <authorList>
            <person name="Ponnudurai R."/>
            <person name="Kleiner M."/>
            <person name="Sayavedra L."/>
            <person name="Thuermer A."/>
            <person name="Felbeck H."/>
            <person name="Schlueter R."/>
            <person name="Schweder T."/>
            <person name="Markert S."/>
        </authorList>
    </citation>
    <scope>NUCLEOTIDE SEQUENCE [LARGE SCALE GENOMIC DNA]</scope>
    <source>
        <strain evidence="3">BAT/CrabSpa'14</strain>
    </source>
</reference>
<dbReference type="EMBL" id="MIQH01001138">
    <property type="protein sequence ID" value="OIR23781.1"/>
    <property type="molecule type" value="Genomic_DNA"/>
</dbReference>
<organism evidence="2 3">
    <name type="scientific">Bathymodiolus thermophilus thioautotrophic gill symbiont</name>
    <dbReference type="NCBI Taxonomy" id="2360"/>
    <lineage>
        <taxon>Bacteria</taxon>
        <taxon>Pseudomonadati</taxon>
        <taxon>Pseudomonadota</taxon>
        <taxon>Gammaproteobacteria</taxon>
        <taxon>sulfur-oxidizing symbionts</taxon>
    </lineage>
</organism>
<dbReference type="OrthoDB" id="5379939at2"/>
<gene>
    <name evidence="2" type="ORF">BGC33_08070</name>
</gene>
<evidence type="ECO:0000313" key="2">
    <source>
        <dbReference type="EMBL" id="OIR23781.1"/>
    </source>
</evidence>
<protein>
    <submittedName>
        <fullName evidence="2">Uncharacterized protein</fullName>
    </submittedName>
</protein>
<feature type="region of interest" description="Disordered" evidence="1">
    <location>
        <begin position="92"/>
        <end position="115"/>
    </location>
</feature>
<comment type="caution">
    <text evidence="2">The sequence shown here is derived from an EMBL/GenBank/DDBJ whole genome shotgun (WGS) entry which is preliminary data.</text>
</comment>
<evidence type="ECO:0000256" key="1">
    <source>
        <dbReference type="SAM" id="MobiDB-lite"/>
    </source>
</evidence>